<evidence type="ECO:0000313" key="2">
    <source>
        <dbReference type="Proteomes" id="UP000037510"/>
    </source>
</evidence>
<evidence type="ECO:0000313" key="1">
    <source>
        <dbReference type="EMBL" id="KOB52029.1"/>
    </source>
</evidence>
<dbReference type="EMBL" id="JTDY01014441">
    <property type="protein sequence ID" value="KOB52029.1"/>
    <property type="molecule type" value="Genomic_DNA"/>
</dbReference>
<comment type="caution">
    <text evidence="1">The sequence shown here is derived from an EMBL/GenBank/DDBJ whole genome shotgun (WGS) entry which is preliminary data.</text>
</comment>
<organism evidence="1 2">
    <name type="scientific">Operophtera brumata</name>
    <name type="common">Winter moth</name>
    <name type="synonym">Phalaena brumata</name>
    <dbReference type="NCBI Taxonomy" id="104452"/>
    <lineage>
        <taxon>Eukaryota</taxon>
        <taxon>Metazoa</taxon>
        <taxon>Ecdysozoa</taxon>
        <taxon>Arthropoda</taxon>
        <taxon>Hexapoda</taxon>
        <taxon>Insecta</taxon>
        <taxon>Pterygota</taxon>
        <taxon>Neoptera</taxon>
        <taxon>Endopterygota</taxon>
        <taxon>Lepidoptera</taxon>
        <taxon>Glossata</taxon>
        <taxon>Ditrysia</taxon>
        <taxon>Geometroidea</taxon>
        <taxon>Geometridae</taxon>
        <taxon>Larentiinae</taxon>
        <taxon>Operophtera</taxon>
    </lineage>
</organism>
<reference evidence="1 2" key="1">
    <citation type="journal article" date="2015" name="Genome Biol. Evol.">
        <title>The genome of winter moth (Operophtera brumata) provides a genomic perspective on sexual dimorphism and phenology.</title>
        <authorList>
            <person name="Derks M.F."/>
            <person name="Smit S."/>
            <person name="Salis L."/>
            <person name="Schijlen E."/>
            <person name="Bossers A."/>
            <person name="Mateman C."/>
            <person name="Pijl A.S."/>
            <person name="de Ridder D."/>
            <person name="Groenen M.A."/>
            <person name="Visser M.E."/>
            <person name="Megens H.J."/>
        </authorList>
    </citation>
    <scope>NUCLEOTIDE SEQUENCE [LARGE SCALE GENOMIC DNA]</scope>
    <source>
        <strain evidence="1">WM2013NL</strain>
        <tissue evidence="1">Head and thorax</tissue>
    </source>
</reference>
<feature type="non-terminal residue" evidence="1">
    <location>
        <position position="50"/>
    </location>
</feature>
<keyword evidence="2" id="KW-1185">Reference proteome</keyword>
<accession>A0A0L7K2Y6</accession>
<protein>
    <submittedName>
        <fullName evidence="1">Uncharacterized protein</fullName>
    </submittedName>
</protein>
<dbReference type="AlphaFoldDB" id="A0A0L7K2Y6"/>
<feature type="non-terminal residue" evidence="1">
    <location>
        <position position="1"/>
    </location>
</feature>
<name>A0A0L7K2Y6_OPEBR</name>
<gene>
    <name evidence="1" type="ORF">OBRU01_26661</name>
</gene>
<sequence>MFWATSTLRTSTNLTRLASSTLTPRQERRWFSLDSALISALCRTSMHQRY</sequence>
<proteinExistence type="predicted"/>
<dbReference type="Proteomes" id="UP000037510">
    <property type="component" value="Unassembled WGS sequence"/>
</dbReference>